<feature type="domain" description="DUF7379" evidence="1">
    <location>
        <begin position="149"/>
        <end position="276"/>
    </location>
</feature>
<dbReference type="AlphaFoldDB" id="T1D470"/>
<reference evidence="2" key="1">
    <citation type="submission" date="2013-08" db="EMBL/GenBank/DDBJ databases">
        <authorList>
            <person name="Mendez C."/>
            <person name="Richter M."/>
            <person name="Ferrer M."/>
            <person name="Sanchez J."/>
        </authorList>
    </citation>
    <scope>NUCLEOTIDE SEQUENCE</scope>
</reference>
<comment type="caution">
    <text evidence="2">The sequence shown here is derived from an EMBL/GenBank/DDBJ whole genome shotgun (WGS) entry which is preliminary data.</text>
</comment>
<evidence type="ECO:0000259" key="1">
    <source>
        <dbReference type="Pfam" id="PF24096"/>
    </source>
</evidence>
<organism evidence="2">
    <name type="scientific">mine drainage metagenome</name>
    <dbReference type="NCBI Taxonomy" id="410659"/>
    <lineage>
        <taxon>unclassified sequences</taxon>
        <taxon>metagenomes</taxon>
        <taxon>ecological metagenomes</taxon>
    </lineage>
</organism>
<gene>
    <name evidence="2" type="ORF">B1A_03406</name>
</gene>
<dbReference type="SUPFAM" id="SSF53474">
    <property type="entry name" value="alpha/beta-Hydrolases"/>
    <property type="match status" value="1"/>
</dbReference>
<evidence type="ECO:0000313" key="2">
    <source>
        <dbReference type="EMBL" id="EQD76314.1"/>
    </source>
</evidence>
<name>T1D470_9ZZZZ</name>
<dbReference type="Pfam" id="PF24096">
    <property type="entry name" value="DUF7379"/>
    <property type="match status" value="1"/>
</dbReference>
<sequence length="404" mass="43451">MTKVIRNEITDLRGVSRMVVDAIAGGTGLVEAIHINIAKKPARLAGAIAGGALSGATAMVYRSIRGITRAVGGGIELALDSVAPARGHIESSPAREAVISALNGVLGDYLAETGNPLAVTMHLRREGKPLELTRDGLAAGIRMPSSKVLILVHGLCRSDRGWTREGHNHGAELARDRSGTVAYLHYNTGLHIATNGRAFARMLEEMVAAWPVPLSEVSILAHSMGGLVARSACHHASAAGHAWLRKLRKLVFLGTPHHGVPLERAGHWFELLLEKTPCTAPFTVLGRMRSAGIMDLRHGCVLEENWKGRGSSADRGDSCRSLPLPRHVQCYTIAAMIGNAPARHRDQLIGDGLVPVASALGHHPDSWRRLSFPRSHQWTATGTSHLGLLCSGQVYERIYGWLEE</sequence>
<dbReference type="InterPro" id="IPR029058">
    <property type="entry name" value="AB_hydrolase_fold"/>
</dbReference>
<proteinExistence type="predicted"/>
<dbReference type="Gene3D" id="3.40.50.1820">
    <property type="entry name" value="alpha/beta hydrolase"/>
    <property type="match status" value="1"/>
</dbReference>
<protein>
    <submittedName>
        <fullName evidence="2">PGAP1 family protein</fullName>
    </submittedName>
</protein>
<accession>T1D470</accession>
<dbReference type="InterPro" id="IPR055803">
    <property type="entry name" value="DUF7379"/>
</dbReference>
<dbReference type="EMBL" id="AUZX01002505">
    <property type="protein sequence ID" value="EQD76314.1"/>
    <property type="molecule type" value="Genomic_DNA"/>
</dbReference>
<reference evidence="2" key="2">
    <citation type="journal article" date="2014" name="ISME J.">
        <title>Microbial stratification in low pH oxic and suboxic macroscopic growths along an acid mine drainage.</title>
        <authorList>
            <person name="Mendez-Garcia C."/>
            <person name="Mesa V."/>
            <person name="Sprenger R.R."/>
            <person name="Richter M."/>
            <person name="Diez M.S."/>
            <person name="Solano J."/>
            <person name="Bargiela R."/>
            <person name="Golyshina O.V."/>
            <person name="Manteca A."/>
            <person name="Ramos J.L."/>
            <person name="Gallego J.R."/>
            <person name="Llorente I."/>
            <person name="Martins Dos Santos V.A."/>
            <person name="Jensen O.N."/>
            <person name="Pelaez A.I."/>
            <person name="Sanchez J."/>
            <person name="Ferrer M."/>
        </authorList>
    </citation>
    <scope>NUCLEOTIDE SEQUENCE</scope>
</reference>